<evidence type="ECO:0000256" key="1">
    <source>
        <dbReference type="SAM" id="MobiDB-lite"/>
    </source>
</evidence>
<accession>A0A4U0TSL6</accession>
<evidence type="ECO:0008006" key="4">
    <source>
        <dbReference type="Google" id="ProtNLM"/>
    </source>
</evidence>
<evidence type="ECO:0000313" key="3">
    <source>
        <dbReference type="Proteomes" id="UP000308549"/>
    </source>
</evidence>
<dbReference type="CDD" id="cd14688">
    <property type="entry name" value="bZIP_YAP"/>
    <property type="match status" value="1"/>
</dbReference>
<evidence type="ECO:0000313" key="2">
    <source>
        <dbReference type="EMBL" id="TKA25223.1"/>
    </source>
</evidence>
<dbReference type="PANTHER" id="PTHR42070">
    <property type="entry name" value="FILAMENT ASSOCIATED PROTEIN, PUTATIVE (AFU_ORTHOLOGUE AFUA_8G06630)-RELATED"/>
    <property type="match status" value="1"/>
</dbReference>
<comment type="caution">
    <text evidence="2">The sequence shown here is derived from an EMBL/GenBank/DDBJ whole genome shotgun (WGS) entry which is preliminary data.</text>
</comment>
<proteinExistence type="predicted"/>
<dbReference type="AlphaFoldDB" id="A0A4U0TSL6"/>
<feature type="compositionally biased region" description="Low complexity" evidence="1">
    <location>
        <begin position="198"/>
        <end position="218"/>
    </location>
</feature>
<feature type="region of interest" description="Disordered" evidence="1">
    <location>
        <begin position="72"/>
        <end position="242"/>
    </location>
</feature>
<feature type="region of interest" description="Disordered" evidence="1">
    <location>
        <begin position="1"/>
        <end position="27"/>
    </location>
</feature>
<sequence>MTEDDQESAQRTANLARIRDNQRRSRARRKEYLQELESKYRSCEQVGVEASAEIQAAARKVLDENRRLRHMLKQQGLSDGEIDGTSEGKLENPQYPSAARTLEAMIGQRKPCGSGEVCGRSGTGSLTPPQERRASQIPLAAKIEPASVPPPQMAHLQPAPSQQQQQQQHQPRQQQPPPPHGQPLRLTPQHNMLPNGQPYAPSPHSSSSSGIPTPNNTHFPPPPPMNGYHLPQGAPPQPPADYNMDFNDTMTWDGQYPHFQLPQQGDSSSCYAAAGAIRTFKPDLGYELETELGCGDGRDCNVPNSRIFSIMDRYSDGG</sequence>
<dbReference type="PANTHER" id="PTHR42070:SF1">
    <property type="entry name" value="FILAMENT ASSOCIATED PROTEIN, PUTATIVE (AFU_ORTHOLOGUE AFUA_8G06630)-RELATED"/>
    <property type="match status" value="1"/>
</dbReference>
<dbReference type="EMBL" id="NAJL01000037">
    <property type="protein sequence ID" value="TKA25223.1"/>
    <property type="molecule type" value="Genomic_DNA"/>
</dbReference>
<organism evidence="2 3">
    <name type="scientific">Salinomyces thailandicus</name>
    <dbReference type="NCBI Taxonomy" id="706561"/>
    <lineage>
        <taxon>Eukaryota</taxon>
        <taxon>Fungi</taxon>
        <taxon>Dikarya</taxon>
        <taxon>Ascomycota</taxon>
        <taxon>Pezizomycotina</taxon>
        <taxon>Dothideomycetes</taxon>
        <taxon>Dothideomycetidae</taxon>
        <taxon>Mycosphaerellales</taxon>
        <taxon>Teratosphaeriaceae</taxon>
        <taxon>Salinomyces</taxon>
    </lineage>
</organism>
<gene>
    <name evidence="2" type="ORF">B0A50_05921</name>
</gene>
<dbReference type="OrthoDB" id="4505928at2759"/>
<keyword evidence="3" id="KW-1185">Reference proteome</keyword>
<dbReference type="Proteomes" id="UP000308549">
    <property type="component" value="Unassembled WGS sequence"/>
</dbReference>
<reference evidence="2 3" key="1">
    <citation type="submission" date="2017-03" db="EMBL/GenBank/DDBJ databases">
        <title>Genomes of endolithic fungi from Antarctica.</title>
        <authorList>
            <person name="Coleine C."/>
            <person name="Masonjones S."/>
            <person name="Stajich J.E."/>
        </authorList>
    </citation>
    <scope>NUCLEOTIDE SEQUENCE [LARGE SCALE GENOMIC DNA]</scope>
    <source>
        <strain evidence="2 3">CCFEE 6315</strain>
    </source>
</reference>
<name>A0A4U0TSL6_9PEZI</name>
<protein>
    <recommendedName>
        <fullName evidence="4">BZIP domain-containing protein</fullName>
    </recommendedName>
</protein>
<feature type="compositionally biased region" description="Low complexity" evidence="1">
    <location>
        <begin position="157"/>
        <end position="173"/>
    </location>
</feature>